<proteinExistence type="predicted"/>
<dbReference type="Gene3D" id="1.10.1660.10">
    <property type="match status" value="1"/>
</dbReference>
<gene>
    <name evidence="1" type="ORF">QTN47_16735</name>
</gene>
<dbReference type="EMBL" id="JAULBC010000005">
    <property type="protein sequence ID" value="MEX6689157.1"/>
    <property type="molecule type" value="Genomic_DNA"/>
</dbReference>
<comment type="caution">
    <text evidence="1">The sequence shown here is derived from an EMBL/GenBank/DDBJ whole genome shotgun (WGS) entry which is preliminary data.</text>
</comment>
<sequence length="92" mass="10976">MQTDFIAAEECCVHYNIELSFIQSLQEYELIELNVIEEKTFIHTNQLHDLEKFIHLHYDLNINMEGIDAIQHLLLRMKSLQDEINYMKSHAL</sequence>
<evidence type="ECO:0000313" key="2">
    <source>
        <dbReference type="Proteomes" id="UP001560573"/>
    </source>
</evidence>
<accession>A0ABV3ZGY1</accession>
<keyword evidence="2" id="KW-1185">Reference proteome</keyword>
<dbReference type="Proteomes" id="UP001560573">
    <property type="component" value="Unassembled WGS sequence"/>
</dbReference>
<evidence type="ECO:0000313" key="1">
    <source>
        <dbReference type="EMBL" id="MEX6689157.1"/>
    </source>
</evidence>
<dbReference type="Pfam" id="PF13591">
    <property type="entry name" value="MerR_2"/>
    <property type="match status" value="1"/>
</dbReference>
<protein>
    <submittedName>
        <fullName evidence="1">Chaperone modulator CbpM</fullName>
    </submittedName>
</protein>
<organism evidence="1 2">
    <name type="scientific">Danxiaibacter flavus</name>
    <dbReference type="NCBI Taxonomy" id="3049108"/>
    <lineage>
        <taxon>Bacteria</taxon>
        <taxon>Pseudomonadati</taxon>
        <taxon>Bacteroidota</taxon>
        <taxon>Chitinophagia</taxon>
        <taxon>Chitinophagales</taxon>
        <taxon>Chitinophagaceae</taxon>
        <taxon>Danxiaibacter</taxon>
    </lineage>
</organism>
<dbReference type="RefSeq" id="WP_369330564.1">
    <property type="nucleotide sequence ID" value="NZ_JAULBC010000005.1"/>
</dbReference>
<reference evidence="1 2" key="1">
    <citation type="submission" date="2023-07" db="EMBL/GenBank/DDBJ databases">
        <authorList>
            <person name="Lian W.-H."/>
        </authorList>
    </citation>
    <scope>NUCLEOTIDE SEQUENCE [LARGE SCALE GENOMIC DNA]</scope>
    <source>
        <strain evidence="1 2">SYSU DXS3180</strain>
    </source>
</reference>
<name>A0ABV3ZGY1_9BACT</name>